<evidence type="ECO:0000313" key="14">
    <source>
        <dbReference type="EMBL" id="EEA08319.1"/>
    </source>
</evidence>
<dbReference type="PANTHER" id="PTHR10643">
    <property type="entry name" value="KINETOCHORE PROTEIN NDC80"/>
    <property type="match status" value="1"/>
</dbReference>
<gene>
    <name evidence="14" type="ORF">CMU_020630</name>
</gene>
<evidence type="ECO:0000256" key="7">
    <source>
        <dbReference type="ARBA" id="ARBA00023242"/>
    </source>
</evidence>
<keyword evidence="9 10" id="KW-0137">Centromere</keyword>
<dbReference type="Proteomes" id="UP000001460">
    <property type="component" value="Unassembled WGS sequence"/>
</dbReference>
<feature type="coiled-coil region" evidence="11">
    <location>
        <begin position="308"/>
        <end position="342"/>
    </location>
</feature>
<evidence type="ECO:0000256" key="10">
    <source>
        <dbReference type="RuleBase" id="RU368072"/>
    </source>
</evidence>
<evidence type="ECO:0000259" key="13">
    <source>
        <dbReference type="Pfam" id="PF03801"/>
    </source>
</evidence>
<evidence type="ECO:0000256" key="6">
    <source>
        <dbReference type="ARBA" id="ARBA00023054"/>
    </source>
</evidence>
<dbReference type="Pfam" id="PF03801">
    <property type="entry name" value="Ndc80_HEC"/>
    <property type="match status" value="1"/>
</dbReference>
<evidence type="ECO:0000256" key="5">
    <source>
        <dbReference type="ARBA" id="ARBA00022838"/>
    </source>
</evidence>
<dbReference type="GO" id="GO:0005634">
    <property type="term" value="C:nucleus"/>
    <property type="evidence" value="ECO:0007669"/>
    <property type="project" value="UniProtKB-SubCell"/>
</dbReference>
<name>B6AJ82_CRYMR</name>
<comment type="similarity">
    <text evidence="1 10">Belongs to the NDC80/HEC1 family.</text>
</comment>
<dbReference type="STRING" id="441375.B6AJ82"/>
<reference evidence="14" key="1">
    <citation type="submission" date="2008-06" db="EMBL/GenBank/DDBJ databases">
        <authorList>
            <person name="Lorenzi H."/>
            <person name="Inman J."/>
            <person name="Miller J."/>
            <person name="Schobel S."/>
            <person name="Amedeo P."/>
            <person name="Caler E.V."/>
            <person name="da Silva J."/>
        </authorList>
    </citation>
    <scope>NUCLEOTIDE SEQUENCE [LARGE SCALE GENOMIC DNA]</scope>
    <source>
        <strain evidence="14">RN66</strain>
    </source>
</reference>
<dbReference type="OMA" id="PSHKFQK"/>
<keyword evidence="2 10" id="KW-0158">Chromosome</keyword>
<comment type="function">
    <text evidence="10">Acts as a component of the essential kinetochore-associated NDC80 complex, which is required for chromosome segregation and spindle checkpoint activity.</text>
</comment>
<dbReference type="GO" id="GO:0051315">
    <property type="term" value="P:attachment of mitotic spindle microtubules to kinetochore"/>
    <property type="evidence" value="ECO:0007669"/>
    <property type="project" value="UniProtKB-UniRule"/>
</dbReference>
<evidence type="ECO:0000256" key="2">
    <source>
        <dbReference type="ARBA" id="ARBA00022454"/>
    </source>
</evidence>
<feature type="region of interest" description="Disordered" evidence="12">
    <location>
        <begin position="1"/>
        <end position="48"/>
    </location>
</feature>
<keyword evidence="3 10" id="KW-0132">Cell division</keyword>
<dbReference type="InterPro" id="IPR038273">
    <property type="entry name" value="Ndc80_sf"/>
</dbReference>
<keyword evidence="8 10" id="KW-0131">Cell cycle</keyword>
<feature type="domain" description="Kinetochore protein Ndc80 CH" evidence="13">
    <location>
        <begin position="105"/>
        <end position="221"/>
    </location>
</feature>
<evidence type="ECO:0000256" key="4">
    <source>
        <dbReference type="ARBA" id="ARBA00022776"/>
    </source>
</evidence>
<evidence type="ECO:0000256" key="12">
    <source>
        <dbReference type="SAM" id="MobiDB-lite"/>
    </source>
</evidence>
<dbReference type="RefSeq" id="XP_002142668.1">
    <property type="nucleotide sequence ID" value="XM_002142632.1"/>
</dbReference>
<evidence type="ECO:0000256" key="11">
    <source>
        <dbReference type="SAM" id="Coils"/>
    </source>
</evidence>
<evidence type="ECO:0000313" key="15">
    <source>
        <dbReference type="Proteomes" id="UP000001460"/>
    </source>
</evidence>
<sequence length="686" mass="78479">MNSGIPHQLGANSARRGGANDILPASATRPTTGTNKGQSPTHYATTSFSTKGTGLAVGGIYKGVSNQNIPVNSNNRVMKSNVNSNATFINSGNNSGSYQNISVNSLTASSRTRNYSDNKREGLKTILTFLSKRGYHGQINPKSLSSPTRTLYLEVLQFIINQYDPKIKLSRPDEDIPRFFKDVGYPFTINKTTIIAPGAPNTWPQHIAAMSWLCELLDYEQAIFPYLNFSKEGELNFVPDLTATSTLANAFTGTTGSMNADHMSIDSAKLLSQTLNKRLSESYKLFLGGQSDGGLLAETLEAYCRERKGQAQQAFDRKKQDLEQMQMEMQKIQHELQEGDLLLQKNHTLSQDILKMEYAVGQCLTAIRQADNSYSDKENIMQIKRKELRVIEDEVEKLQKRIATQSIQRDDVSRVYQDMKVKRQTIRNLRSDREKAEKENWALELQIEELSTKLYQLSRLWNNKYQEIINITSNEIRNYEIGSFNSLQNLSMSILSSDELNKETRIDDIIGQSWRNMKHSCKKCIVEVEMWRRKLKTQEIQFNEIIKSTKDTIIQKKQACDALEKKIRNLDGDMTVCDKREMRQLEQIQEKVKKYKTEFEQKKDEALKRLETARSRVAKLEQQLIVTENHAKNELQQCKQVINSDVSLLHKLKSNISLYMSQLLNNVVEISYMEVEKNELKLTELK</sequence>
<keyword evidence="15" id="KW-1185">Reference proteome</keyword>
<accession>B6AJ82</accession>
<evidence type="ECO:0000256" key="8">
    <source>
        <dbReference type="ARBA" id="ARBA00023306"/>
    </source>
</evidence>
<dbReference type="PANTHER" id="PTHR10643:SF2">
    <property type="entry name" value="KINETOCHORE PROTEIN NDC80 HOMOLOG"/>
    <property type="match status" value="1"/>
</dbReference>
<dbReference type="GeneID" id="6997808"/>
<dbReference type="GO" id="GO:0031262">
    <property type="term" value="C:Ndc80 complex"/>
    <property type="evidence" value="ECO:0007669"/>
    <property type="project" value="UniProtKB-UniRule"/>
</dbReference>
<organism evidence="14 15">
    <name type="scientific">Cryptosporidium muris (strain RN66)</name>
    <dbReference type="NCBI Taxonomy" id="441375"/>
    <lineage>
        <taxon>Eukaryota</taxon>
        <taxon>Sar</taxon>
        <taxon>Alveolata</taxon>
        <taxon>Apicomplexa</taxon>
        <taxon>Conoidasida</taxon>
        <taxon>Coccidia</taxon>
        <taxon>Eucoccidiorida</taxon>
        <taxon>Eimeriorina</taxon>
        <taxon>Cryptosporidiidae</taxon>
        <taxon>Cryptosporidium</taxon>
    </lineage>
</organism>
<feature type="compositionally biased region" description="Polar residues" evidence="12">
    <location>
        <begin position="28"/>
        <end position="48"/>
    </location>
</feature>
<dbReference type="OrthoDB" id="7459479at2759"/>
<keyword evidence="4 10" id="KW-0498">Mitosis</keyword>
<keyword evidence="7 10" id="KW-0539">Nucleus</keyword>
<evidence type="ECO:0000256" key="1">
    <source>
        <dbReference type="ARBA" id="ARBA00007050"/>
    </source>
</evidence>
<dbReference type="VEuPathDB" id="CryptoDB:CMU_020630"/>
<dbReference type="GO" id="GO:0051301">
    <property type="term" value="P:cell division"/>
    <property type="evidence" value="ECO:0007669"/>
    <property type="project" value="UniProtKB-UniRule"/>
</dbReference>
<dbReference type="eggNOG" id="KOG0995">
    <property type="taxonomic scope" value="Eukaryota"/>
</dbReference>
<dbReference type="EMBL" id="DS989738">
    <property type="protein sequence ID" value="EEA08319.1"/>
    <property type="molecule type" value="Genomic_DNA"/>
</dbReference>
<comment type="subcellular location">
    <subcellularLocation>
        <location evidence="10">Chromosome</location>
        <location evidence="10">Centromere</location>
        <location evidence="10">Kinetochore</location>
    </subcellularLocation>
    <subcellularLocation>
        <location evidence="10">Nucleus</location>
    </subcellularLocation>
</comment>
<keyword evidence="6 11" id="KW-0175">Coiled coil</keyword>
<dbReference type="InterPro" id="IPR055260">
    <property type="entry name" value="Ndc80_CH"/>
</dbReference>
<feature type="coiled-coil region" evidence="11">
    <location>
        <begin position="546"/>
        <end position="637"/>
    </location>
</feature>
<keyword evidence="5 10" id="KW-0995">Kinetochore</keyword>
<dbReference type="Gene3D" id="1.10.418.30">
    <property type="entry name" value="Ncd80 complex, Ncd80 subunit"/>
    <property type="match status" value="1"/>
</dbReference>
<evidence type="ECO:0000256" key="3">
    <source>
        <dbReference type="ARBA" id="ARBA00022618"/>
    </source>
</evidence>
<evidence type="ECO:0000256" key="9">
    <source>
        <dbReference type="ARBA" id="ARBA00023328"/>
    </source>
</evidence>
<feature type="coiled-coil region" evidence="11">
    <location>
        <begin position="381"/>
        <end position="453"/>
    </location>
</feature>
<comment type="subunit">
    <text evidence="10">Component of the NDC80 complex.</text>
</comment>
<dbReference type="AlphaFoldDB" id="B6AJ82"/>
<proteinExistence type="inferred from homology"/>
<dbReference type="InterPro" id="IPR005550">
    <property type="entry name" value="Kinetochore_Ndc80"/>
</dbReference>
<protein>
    <recommendedName>
        <fullName evidence="10">Kinetochore protein NDC80</fullName>
    </recommendedName>
</protein>